<dbReference type="EMBL" id="JBBPBN010000027">
    <property type="protein sequence ID" value="KAK9007263.1"/>
    <property type="molecule type" value="Genomic_DNA"/>
</dbReference>
<keyword evidence="3" id="KW-1185">Reference proteome</keyword>
<accession>A0ABR2R2T3</accession>
<dbReference type="Proteomes" id="UP001396334">
    <property type="component" value="Unassembled WGS sequence"/>
</dbReference>
<dbReference type="InterPro" id="IPR044730">
    <property type="entry name" value="RNase_H-like_dom_plant"/>
</dbReference>
<dbReference type="PANTHER" id="PTHR47723:SF19">
    <property type="entry name" value="POLYNUCLEOTIDYL TRANSFERASE, RIBONUCLEASE H-LIKE SUPERFAMILY PROTEIN"/>
    <property type="match status" value="1"/>
</dbReference>
<evidence type="ECO:0000259" key="1">
    <source>
        <dbReference type="Pfam" id="PF13456"/>
    </source>
</evidence>
<feature type="domain" description="RNase H type-1" evidence="1">
    <location>
        <begin position="17"/>
        <end position="116"/>
    </location>
</feature>
<organism evidence="2 3">
    <name type="scientific">Hibiscus sabdariffa</name>
    <name type="common">roselle</name>
    <dbReference type="NCBI Taxonomy" id="183260"/>
    <lineage>
        <taxon>Eukaryota</taxon>
        <taxon>Viridiplantae</taxon>
        <taxon>Streptophyta</taxon>
        <taxon>Embryophyta</taxon>
        <taxon>Tracheophyta</taxon>
        <taxon>Spermatophyta</taxon>
        <taxon>Magnoliopsida</taxon>
        <taxon>eudicotyledons</taxon>
        <taxon>Gunneridae</taxon>
        <taxon>Pentapetalae</taxon>
        <taxon>rosids</taxon>
        <taxon>malvids</taxon>
        <taxon>Malvales</taxon>
        <taxon>Malvaceae</taxon>
        <taxon>Malvoideae</taxon>
        <taxon>Hibiscus</taxon>
    </lineage>
</organism>
<reference evidence="2 3" key="1">
    <citation type="journal article" date="2024" name="G3 (Bethesda)">
        <title>Genome assembly of Hibiscus sabdariffa L. provides insights into metabolisms of medicinal natural products.</title>
        <authorList>
            <person name="Kim T."/>
        </authorList>
    </citation>
    <scope>NUCLEOTIDE SEQUENCE [LARGE SCALE GENOMIC DNA]</scope>
    <source>
        <strain evidence="2">TK-2024</strain>
        <tissue evidence="2">Old leaves</tissue>
    </source>
</reference>
<name>A0ABR2R2T3_9ROSI</name>
<proteinExistence type="predicted"/>
<dbReference type="InterPro" id="IPR053151">
    <property type="entry name" value="RNase_H-like"/>
</dbReference>
<dbReference type="CDD" id="cd06222">
    <property type="entry name" value="RNase_H_like"/>
    <property type="match status" value="1"/>
</dbReference>
<dbReference type="InterPro" id="IPR036397">
    <property type="entry name" value="RNaseH_sf"/>
</dbReference>
<evidence type="ECO:0000313" key="2">
    <source>
        <dbReference type="EMBL" id="KAK9007263.1"/>
    </source>
</evidence>
<dbReference type="SUPFAM" id="SSF53098">
    <property type="entry name" value="Ribonuclease H-like"/>
    <property type="match status" value="1"/>
</dbReference>
<dbReference type="InterPro" id="IPR012337">
    <property type="entry name" value="RNaseH-like_sf"/>
</dbReference>
<gene>
    <name evidence="2" type="ORF">V6N11_051092</name>
</gene>
<comment type="caution">
    <text evidence="2">The sequence shown here is derived from an EMBL/GenBank/DDBJ whole genome shotgun (WGS) entry which is preliminary data.</text>
</comment>
<evidence type="ECO:0000313" key="3">
    <source>
        <dbReference type="Proteomes" id="UP001396334"/>
    </source>
</evidence>
<dbReference type="InterPro" id="IPR002156">
    <property type="entry name" value="RNaseH_domain"/>
</dbReference>
<dbReference type="PANTHER" id="PTHR47723">
    <property type="entry name" value="OS05G0353850 PROTEIN"/>
    <property type="match status" value="1"/>
</dbReference>
<dbReference type="Pfam" id="PF13456">
    <property type="entry name" value="RVT_3"/>
    <property type="match status" value="1"/>
</dbReference>
<sequence length="147" mass="16439">MAEEIKCLNGETVCETRTDDGSWILGFNKTIGILCPLQAELWGILLGLQLAWDNGFERLLIQSDNREAIRRVSASTASSVPCSLVRSIAALRYRGWATETQWIPREGNKPVDMMAKLDNLPCFNATVFSQPPKHLLPFLDFDILSSL</sequence>
<protein>
    <recommendedName>
        <fullName evidence="1">RNase H type-1 domain-containing protein</fullName>
    </recommendedName>
</protein>
<dbReference type="Gene3D" id="3.30.420.10">
    <property type="entry name" value="Ribonuclease H-like superfamily/Ribonuclease H"/>
    <property type="match status" value="1"/>
</dbReference>